<gene>
    <name evidence="1" type="ORF">FNV43_RR20311</name>
</gene>
<organism evidence="1 2">
    <name type="scientific">Rhamnella rubrinervis</name>
    <dbReference type="NCBI Taxonomy" id="2594499"/>
    <lineage>
        <taxon>Eukaryota</taxon>
        <taxon>Viridiplantae</taxon>
        <taxon>Streptophyta</taxon>
        <taxon>Embryophyta</taxon>
        <taxon>Tracheophyta</taxon>
        <taxon>Spermatophyta</taxon>
        <taxon>Magnoliopsida</taxon>
        <taxon>eudicotyledons</taxon>
        <taxon>Gunneridae</taxon>
        <taxon>Pentapetalae</taxon>
        <taxon>rosids</taxon>
        <taxon>fabids</taxon>
        <taxon>Rosales</taxon>
        <taxon>Rhamnaceae</taxon>
        <taxon>rhamnoid group</taxon>
        <taxon>Rhamneae</taxon>
        <taxon>Rhamnella</taxon>
    </lineage>
</organism>
<evidence type="ECO:0000313" key="1">
    <source>
        <dbReference type="EMBL" id="KAF3437556.1"/>
    </source>
</evidence>
<keyword evidence="2" id="KW-1185">Reference proteome</keyword>
<comment type="caution">
    <text evidence="1">The sequence shown here is derived from an EMBL/GenBank/DDBJ whole genome shotgun (WGS) entry which is preliminary data.</text>
</comment>
<dbReference type="Proteomes" id="UP000796880">
    <property type="component" value="Unassembled WGS sequence"/>
</dbReference>
<dbReference type="OrthoDB" id="1930729at2759"/>
<reference evidence="1" key="1">
    <citation type="submission" date="2020-03" db="EMBL/GenBank/DDBJ databases">
        <title>A high-quality chromosome-level genome assembly of a woody plant with both climbing and erect habits, Rhamnella rubrinervis.</title>
        <authorList>
            <person name="Lu Z."/>
            <person name="Yang Y."/>
            <person name="Zhu X."/>
            <person name="Sun Y."/>
        </authorList>
    </citation>
    <scope>NUCLEOTIDE SEQUENCE</scope>
    <source>
        <strain evidence="1">BYM</strain>
        <tissue evidence="1">Leaf</tissue>
    </source>
</reference>
<proteinExistence type="predicted"/>
<dbReference type="AlphaFoldDB" id="A0A8K0DVQ0"/>
<dbReference type="EMBL" id="VOIH02000009">
    <property type="protein sequence ID" value="KAF3437556.1"/>
    <property type="molecule type" value="Genomic_DNA"/>
</dbReference>
<protein>
    <submittedName>
        <fullName evidence="1">Uncharacterized protein</fullName>
    </submittedName>
</protein>
<name>A0A8K0DVQ0_9ROSA</name>
<evidence type="ECO:0000313" key="2">
    <source>
        <dbReference type="Proteomes" id="UP000796880"/>
    </source>
</evidence>
<sequence>MITGLNCDKFPHDSELDHLPYDLWTKFFGKRGPMTQGKFNPFALSAFIDDDPSTRDTPRDYNALEKSSFQLILTSGSWLGNGCRHFYIRRRMINSFQMSDRIIVTAACSGICAVNNDNKHWLVAKVDIERTVTLSTQQYHESRFIPIARMTSACRCYFHTSLWSMDTMTFIRTKD</sequence>
<accession>A0A8K0DVQ0</accession>